<dbReference type="AlphaFoldDB" id="A0A3M7Q3Z6"/>
<accession>A0A3M7Q3Z6</accession>
<keyword evidence="2" id="KW-1185">Reference proteome</keyword>
<organism evidence="1 2">
    <name type="scientific">Brachionus plicatilis</name>
    <name type="common">Marine rotifer</name>
    <name type="synonym">Brachionus muelleri</name>
    <dbReference type="NCBI Taxonomy" id="10195"/>
    <lineage>
        <taxon>Eukaryota</taxon>
        <taxon>Metazoa</taxon>
        <taxon>Spiralia</taxon>
        <taxon>Gnathifera</taxon>
        <taxon>Rotifera</taxon>
        <taxon>Eurotatoria</taxon>
        <taxon>Monogononta</taxon>
        <taxon>Pseudotrocha</taxon>
        <taxon>Ploima</taxon>
        <taxon>Brachionidae</taxon>
        <taxon>Brachionus</taxon>
    </lineage>
</organism>
<name>A0A3M7Q3Z6_BRAPC</name>
<evidence type="ECO:0000313" key="2">
    <source>
        <dbReference type="Proteomes" id="UP000276133"/>
    </source>
</evidence>
<reference evidence="1 2" key="1">
    <citation type="journal article" date="2018" name="Sci. Rep.">
        <title>Genomic signatures of local adaptation to the degree of environmental predictability in rotifers.</title>
        <authorList>
            <person name="Franch-Gras L."/>
            <person name="Hahn C."/>
            <person name="Garcia-Roger E.M."/>
            <person name="Carmona M.J."/>
            <person name="Serra M."/>
            <person name="Gomez A."/>
        </authorList>
    </citation>
    <scope>NUCLEOTIDE SEQUENCE [LARGE SCALE GENOMIC DNA]</scope>
    <source>
        <strain evidence="1">HYR1</strain>
    </source>
</reference>
<protein>
    <submittedName>
        <fullName evidence="1">Uncharacterized protein</fullName>
    </submittedName>
</protein>
<dbReference type="Proteomes" id="UP000276133">
    <property type="component" value="Unassembled WGS sequence"/>
</dbReference>
<evidence type="ECO:0000313" key="1">
    <source>
        <dbReference type="EMBL" id="RNA06140.1"/>
    </source>
</evidence>
<sequence length="78" mass="9157">MENRELVQFTKIKNYKLKLIKILLSMSQEKGAILETNIMRMHIESFPANLRNNLGIFCRTKTCSVLSIVVEKNRDWSK</sequence>
<proteinExistence type="predicted"/>
<gene>
    <name evidence="1" type="ORF">BpHYR1_019613</name>
</gene>
<comment type="caution">
    <text evidence="1">The sequence shown here is derived from an EMBL/GenBank/DDBJ whole genome shotgun (WGS) entry which is preliminary data.</text>
</comment>
<dbReference type="EMBL" id="REGN01007481">
    <property type="protein sequence ID" value="RNA06140.1"/>
    <property type="molecule type" value="Genomic_DNA"/>
</dbReference>